<name>A0AA38IIS2_9CUCU</name>
<protein>
    <submittedName>
        <fullName evidence="1">Uncharacterized protein</fullName>
    </submittedName>
</protein>
<keyword evidence="2" id="KW-1185">Reference proteome</keyword>
<proteinExistence type="predicted"/>
<dbReference type="EMBL" id="JALNTZ010000004">
    <property type="protein sequence ID" value="KAJ3654389.1"/>
    <property type="molecule type" value="Genomic_DNA"/>
</dbReference>
<sequence>MTLLHSTESVYTAILRPTGNIIDTHGNNPFGNSSFNNRLCILPPSSTPEQIDTHQPSNSFPLFTLPPVEQWSNDKLVNWTTLTFSSN</sequence>
<comment type="caution">
    <text evidence="1">The sequence shown here is derived from an EMBL/GenBank/DDBJ whole genome shotgun (WGS) entry which is preliminary data.</text>
</comment>
<organism evidence="1 2">
    <name type="scientific">Zophobas morio</name>
    <dbReference type="NCBI Taxonomy" id="2755281"/>
    <lineage>
        <taxon>Eukaryota</taxon>
        <taxon>Metazoa</taxon>
        <taxon>Ecdysozoa</taxon>
        <taxon>Arthropoda</taxon>
        <taxon>Hexapoda</taxon>
        <taxon>Insecta</taxon>
        <taxon>Pterygota</taxon>
        <taxon>Neoptera</taxon>
        <taxon>Endopterygota</taxon>
        <taxon>Coleoptera</taxon>
        <taxon>Polyphaga</taxon>
        <taxon>Cucujiformia</taxon>
        <taxon>Tenebrionidae</taxon>
        <taxon>Zophobas</taxon>
    </lineage>
</organism>
<reference evidence="1" key="1">
    <citation type="journal article" date="2023" name="G3 (Bethesda)">
        <title>Whole genome assemblies of Zophobas morio and Tenebrio molitor.</title>
        <authorList>
            <person name="Kaur S."/>
            <person name="Stinson S.A."/>
            <person name="diCenzo G.C."/>
        </authorList>
    </citation>
    <scope>NUCLEOTIDE SEQUENCE</scope>
    <source>
        <strain evidence="1">QUZm001</strain>
    </source>
</reference>
<evidence type="ECO:0000313" key="2">
    <source>
        <dbReference type="Proteomes" id="UP001168821"/>
    </source>
</evidence>
<dbReference type="AlphaFoldDB" id="A0AA38IIS2"/>
<accession>A0AA38IIS2</accession>
<dbReference type="Proteomes" id="UP001168821">
    <property type="component" value="Unassembled WGS sequence"/>
</dbReference>
<evidence type="ECO:0000313" key="1">
    <source>
        <dbReference type="EMBL" id="KAJ3654389.1"/>
    </source>
</evidence>
<gene>
    <name evidence="1" type="ORF">Zmor_013579</name>
</gene>